<sequence>MAADAAHCTSPPACLARRGPQFTPQRPSISRWPIKQENHGGTHSCLLNTPSRHRRGGRVFLRVFKEAVAPEPLPLPRMALSAAAGRQSSKSGARPRPEKQASSFSPSFLLGAAPRFAGLSSALILRFPPTWCASRAPRRAGTAATSASLRPWRPRGRTARQRSRPPRSAASADAAVTPDVAAEDATLVSGGASQIAPVESAFPLAGEAKASAAVAKAAASLISDGEPHGERLGRGITTDGITTPGVNTSAFWFDNSDELIDFKEKRHGSFEYGGYGNPTTQALEEKMSALERAESTLFVSSIWHVCQCGSAVGSAPLLVAGTLRPPRTAIGRLESSSKNGNFGNPPSLSSCMKTALSWSTGREAKLGPCKYVPKCPTFLWLFRVPDFFFVIETEVTVIDPADIESLKGALDQKNGNGFCWTESPTNPFLRCVEIELVSRLCHGQGASVCADGAFASPVNRKAVTLGADLLLHSATKCLLLGTMILIMLSVVVLILRGSFHRAPSICNAACMILRGMKTLRLRVQCQFVFGPTEPPKKKKKKKERCTGRNLRLLCQIIHVEYPGLPSHPEHHIAKRPNDWIRGCRQFRGQLPSLTPSSSSVAAPLLCIVSIFRFVCISACGWNTTTHFVDSLNIPYPCPVLWGLYEIFDDARKNRCWPSQSSLLHGDLSGSEGAAKYGIEDNPVRFSVGTEGFEDLKADNTIRASDRI</sequence>
<dbReference type="Proteomes" id="UP001055439">
    <property type="component" value="Chromosome 10"/>
</dbReference>
<dbReference type="InterPro" id="IPR015421">
    <property type="entry name" value="PyrdxlP-dep_Trfase_major"/>
</dbReference>
<dbReference type="GO" id="GO:0009086">
    <property type="term" value="P:methionine biosynthetic process"/>
    <property type="evidence" value="ECO:0007669"/>
    <property type="project" value="InterPro"/>
</dbReference>
<feature type="region of interest" description="Disordered" evidence="3">
    <location>
        <begin position="81"/>
        <end position="104"/>
    </location>
</feature>
<protein>
    <submittedName>
        <fullName evidence="5">Cystathionine gamma-synthase</fullName>
    </submittedName>
</protein>
<keyword evidence="2" id="KW-0663">Pyridoxal phosphate</keyword>
<dbReference type="PANTHER" id="PTHR43379">
    <property type="entry name" value="CYSTATHIONINE GAMMA-SYNTHASE"/>
    <property type="match status" value="1"/>
</dbReference>
<keyword evidence="4" id="KW-0812">Transmembrane</keyword>
<reference evidence="5" key="1">
    <citation type="submission" date="2022-05" db="EMBL/GenBank/DDBJ databases">
        <title>The Musa troglodytarum L. genome provides insights into the mechanism of non-climacteric behaviour and enrichment of carotenoids.</title>
        <authorList>
            <person name="Wang J."/>
        </authorList>
    </citation>
    <scope>NUCLEOTIDE SEQUENCE</scope>
    <source>
        <tissue evidence="5">Leaf</tissue>
    </source>
</reference>
<evidence type="ECO:0000256" key="1">
    <source>
        <dbReference type="ARBA" id="ARBA00001933"/>
    </source>
</evidence>
<dbReference type="SUPFAM" id="SSF53383">
    <property type="entry name" value="PLP-dependent transferases"/>
    <property type="match status" value="2"/>
</dbReference>
<dbReference type="InterPro" id="IPR015422">
    <property type="entry name" value="PyrdxlP-dep_Trfase_small"/>
</dbReference>
<keyword evidence="4" id="KW-0472">Membrane</keyword>
<dbReference type="GO" id="GO:0009507">
    <property type="term" value="C:chloroplast"/>
    <property type="evidence" value="ECO:0007669"/>
    <property type="project" value="TreeGrafter"/>
</dbReference>
<dbReference type="PANTHER" id="PTHR43379:SF1">
    <property type="entry name" value="CYSTATHIONINE GAMMA-SYNTHASE 1, CHLOROPLASTIC-RELATED"/>
    <property type="match status" value="1"/>
</dbReference>
<dbReference type="InterPro" id="IPR000277">
    <property type="entry name" value="Cys/Met-Metab_PyrdxlP-dep_enz"/>
</dbReference>
<dbReference type="GO" id="GO:0003962">
    <property type="term" value="F:cystathionine gamma-synthase activity"/>
    <property type="evidence" value="ECO:0007669"/>
    <property type="project" value="InterPro"/>
</dbReference>
<dbReference type="Pfam" id="PF01053">
    <property type="entry name" value="Cys_Met_Meta_PP"/>
    <property type="match status" value="2"/>
</dbReference>
<feature type="transmembrane region" description="Helical" evidence="4">
    <location>
        <begin position="478"/>
        <end position="495"/>
    </location>
</feature>
<dbReference type="InterPro" id="IPR015424">
    <property type="entry name" value="PyrdxlP-dep_Trfase"/>
</dbReference>
<comment type="cofactor">
    <cofactor evidence="1">
        <name>pyridoxal 5'-phosphate</name>
        <dbReference type="ChEBI" id="CHEBI:597326"/>
    </cofactor>
</comment>
<dbReference type="EMBL" id="CP097503">
    <property type="protein sequence ID" value="URD79452.1"/>
    <property type="molecule type" value="Genomic_DNA"/>
</dbReference>
<evidence type="ECO:0000256" key="4">
    <source>
        <dbReference type="SAM" id="Phobius"/>
    </source>
</evidence>
<evidence type="ECO:0000313" key="5">
    <source>
        <dbReference type="EMBL" id="URD79452.1"/>
    </source>
</evidence>
<proteinExistence type="predicted"/>
<evidence type="ECO:0000256" key="3">
    <source>
        <dbReference type="SAM" id="MobiDB-lite"/>
    </source>
</evidence>
<dbReference type="InterPro" id="IPR044639">
    <property type="entry name" value="CGS1/2"/>
</dbReference>
<accession>A0A9E7ENU9</accession>
<dbReference type="OrthoDB" id="3512640at2759"/>
<name>A0A9E7ENU9_9LILI</name>
<keyword evidence="4" id="KW-1133">Transmembrane helix</keyword>
<evidence type="ECO:0000256" key="2">
    <source>
        <dbReference type="ARBA" id="ARBA00022898"/>
    </source>
</evidence>
<feature type="compositionally biased region" description="Basic residues" evidence="3">
    <location>
        <begin position="152"/>
        <end position="165"/>
    </location>
</feature>
<keyword evidence="6" id="KW-1185">Reference proteome</keyword>
<dbReference type="GO" id="GO:0030170">
    <property type="term" value="F:pyridoxal phosphate binding"/>
    <property type="evidence" value="ECO:0007669"/>
    <property type="project" value="InterPro"/>
</dbReference>
<dbReference type="Gene3D" id="3.40.640.10">
    <property type="entry name" value="Type I PLP-dependent aspartate aminotransferase-like (Major domain)"/>
    <property type="match status" value="2"/>
</dbReference>
<feature type="region of interest" description="Disordered" evidence="3">
    <location>
        <begin position="136"/>
        <end position="176"/>
    </location>
</feature>
<evidence type="ECO:0000313" key="6">
    <source>
        <dbReference type="Proteomes" id="UP001055439"/>
    </source>
</evidence>
<dbReference type="AlphaFoldDB" id="A0A9E7ENU9"/>
<gene>
    <name evidence="5" type="ORF">MUK42_18229</name>
</gene>
<dbReference type="GO" id="GO:0019346">
    <property type="term" value="P:transsulfuration"/>
    <property type="evidence" value="ECO:0007669"/>
    <property type="project" value="InterPro"/>
</dbReference>
<dbReference type="Gene3D" id="3.90.1150.10">
    <property type="entry name" value="Aspartate Aminotransferase, domain 1"/>
    <property type="match status" value="1"/>
</dbReference>
<feature type="compositionally biased region" description="Low complexity" evidence="3">
    <location>
        <begin position="166"/>
        <end position="176"/>
    </location>
</feature>
<organism evidence="5 6">
    <name type="scientific">Musa troglodytarum</name>
    <name type="common">fe'i banana</name>
    <dbReference type="NCBI Taxonomy" id="320322"/>
    <lineage>
        <taxon>Eukaryota</taxon>
        <taxon>Viridiplantae</taxon>
        <taxon>Streptophyta</taxon>
        <taxon>Embryophyta</taxon>
        <taxon>Tracheophyta</taxon>
        <taxon>Spermatophyta</taxon>
        <taxon>Magnoliopsida</taxon>
        <taxon>Liliopsida</taxon>
        <taxon>Zingiberales</taxon>
        <taxon>Musaceae</taxon>
        <taxon>Musa</taxon>
    </lineage>
</organism>